<dbReference type="Proteomes" id="UP000625247">
    <property type="component" value="Unassembled WGS sequence"/>
</dbReference>
<evidence type="ECO:0000313" key="2">
    <source>
        <dbReference type="EMBL" id="MBD8123653.1"/>
    </source>
</evidence>
<feature type="domain" description="N-acetyltransferase" evidence="1">
    <location>
        <begin position="11"/>
        <end position="152"/>
    </location>
</feature>
<proteinExistence type="predicted"/>
<dbReference type="PANTHER" id="PTHR13538:SF4">
    <property type="entry name" value="N-ALPHA-ACETYLTRANSFERASE 80"/>
    <property type="match status" value="1"/>
</dbReference>
<dbReference type="Pfam" id="PF00583">
    <property type="entry name" value="Acetyltransf_1"/>
    <property type="match status" value="1"/>
</dbReference>
<dbReference type="SUPFAM" id="SSF55729">
    <property type="entry name" value="Acyl-CoA N-acyltransferases (Nat)"/>
    <property type="match status" value="1"/>
</dbReference>
<dbReference type="EMBL" id="JACYNP010000011">
    <property type="protein sequence ID" value="MBD8123653.1"/>
    <property type="molecule type" value="Genomic_DNA"/>
</dbReference>
<name>A0ABR9AC61_9PSED</name>
<sequence length="152" mass="17818">MSRMVLLRDHLKYSDTFASWLHHQFAYEFGSQPLCEWQREFREGQNDASWRTLIMLEDDQLLGGAALAKHDLPERPELGPWLACVFVAPSARQRGLAERLISGLCSEAQALGHHQLYLHTQDRRDYYSKRGWQYVESFRAWGKEHSLMQLKL</sequence>
<evidence type="ECO:0000313" key="3">
    <source>
        <dbReference type="Proteomes" id="UP000625247"/>
    </source>
</evidence>
<organism evidence="2 3">
    <name type="scientific">Pseudomonas lutea</name>
    <dbReference type="NCBI Taxonomy" id="243924"/>
    <lineage>
        <taxon>Bacteria</taxon>
        <taxon>Pseudomonadati</taxon>
        <taxon>Pseudomonadota</taxon>
        <taxon>Gammaproteobacteria</taxon>
        <taxon>Pseudomonadales</taxon>
        <taxon>Pseudomonadaceae</taxon>
        <taxon>Pseudomonas</taxon>
    </lineage>
</organism>
<accession>A0ABR9AC61</accession>
<dbReference type="Gene3D" id="3.40.630.30">
    <property type="match status" value="1"/>
</dbReference>
<dbReference type="CDD" id="cd04301">
    <property type="entry name" value="NAT_SF"/>
    <property type="match status" value="1"/>
</dbReference>
<dbReference type="PANTHER" id="PTHR13538">
    <property type="entry name" value="N-ACETYLTRANSFERASE 6"/>
    <property type="match status" value="1"/>
</dbReference>
<protein>
    <submittedName>
        <fullName evidence="2">GNAT family N-acetyltransferase</fullName>
    </submittedName>
</protein>
<comment type="caution">
    <text evidence="2">The sequence shown here is derived from an EMBL/GenBank/DDBJ whole genome shotgun (WGS) entry which is preliminary data.</text>
</comment>
<reference evidence="2 3" key="1">
    <citation type="journal article" date="2020" name="FEMS Microbiol. Ecol.">
        <title>Temporal dynamics of bacterial communities during seed development and maturation.</title>
        <authorList>
            <person name="Chesneau G."/>
            <person name="Torres-Cortes G."/>
            <person name="Briand M."/>
            <person name="Darrasse A."/>
            <person name="Preveaux A."/>
            <person name="Marais C."/>
            <person name="Jacques M.A."/>
            <person name="Shade A."/>
            <person name="Barret M."/>
        </authorList>
    </citation>
    <scope>NUCLEOTIDE SEQUENCE [LARGE SCALE GENOMIC DNA]</scope>
    <source>
        <strain evidence="2 3">CFBP13723</strain>
    </source>
</reference>
<dbReference type="InterPro" id="IPR016181">
    <property type="entry name" value="Acyl_CoA_acyltransferase"/>
</dbReference>
<keyword evidence="3" id="KW-1185">Reference proteome</keyword>
<dbReference type="InterPro" id="IPR000182">
    <property type="entry name" value="GNAT_dom"/>
</dbReference>
<dbReference type="PROSITE" id="PS51186">
    <property type="entry name" value="GNAT"/>
    <property type="match status" value="1"/>
</dbReference>
<dbReference type="RefSeq" id="WP_191945531.1">
    <property type="nucleotide sequence ID" value="NZ_JACYNP010000011.1"/>
</dbReference>
<dbReference type="InterPro" id="IPR039840">
    <property type="entry name" value="NAA80"/>
</dbReference>
<gene>
    <name evidence="2" type="ORF">IFT62_20825</name>
</gene>
<evidence type="ECO:0000259" key="1">
    <source>
        <dbReference type="PROSITE" id="PS51186"/>
    </source>
</evidence>